<reference evidence="6" key="1">
    <citation type="submission" date="2024-06" db="EMBL/GenBank/DDBJ databases">
        <authorList>
            <person name="Coelho C."/>
            <person name="Bento M."/>
            <person name="Garcia E."/>
            <person name="Camelo A."/>
            <person name="Brandao I."/>
            <person name="Espirito Santo C."/>
            <person name="Trovao J."/>
            <person name="Verissimo A."/>
            <person name="Costa J."/>
            <person name="Tiago I."/>
        </authorList>
    </citation>
    <scope>NUCLEOTIDE SEQUENCE</scope>
    <source>
        <strain evidence="6">KWT182</strain>
    </source>
</reference>
<gene>
    <name evidence="6" type="ORF">ABK905_17540</name>
</gene>
<protein>
    <submittedName>
        <fullName evidence="6">DUF1656 domain-containing protein</fullName>
    </submittedName>
</protein>
<dbReference type="EMBL" id="CP157947">
    <property type="protein sequence ID" value="XBS68495.1"/>
    <property type="molecule type" value="Genomic_DNA"/>
</dbReference>
<evidence type="ECO:0000256" key="4">
    <source>
        <dbReference type="ARBA" id="ARBA00023136"/>
    </source>
</evidence>
<evidence type="ECO:0000256" key="5">
    <source>
        <dbReference type="SAM" id="Phobius"/>
    </source>
</evidence>
<dbReference type="Pfam" id="PF07869">
    <property type="entry name" value="DUF1656"/>
    <property type="match status" value="1"/>
</dbReference>
<evidence type="ECO:0000256" key="2">
    <source>
        <dbReference type="ARBA" id="ARBA00022692"/>
    </source>
</evidence>
<accession>A0AAU7Q5Q2</accession>
<keyword evidence="1" id="KW-1003">Cell membrane</keyword>
<organism evidence="6">
    <name type="scientific">Acerihabitans sp. KWT182</name>
    <dbReference type="NCBI Taxonomy" id="3157919"/>
    <lineage>
        <taxon>Bacteria</taxon>
        <taxon>Pseudomonadati</taxon>
        <taxon>Pseudomonadota</taxon>
        <taxon>Gammaproteobacteria</taxon>
        <taxon>Enterobacterales</taxon>
        <taxon>Pectobacteriaceae</taxon>
        <taxon>Acerihabitans</taxon>
    </lineage>
</organism>
<keyword evidence="2 5" id="KW-0812">Transmembrane</keyword>
<dbReference type="AlphaFoldDB" id="A0AAU7Q5Q2"/>
<feature type="transmembrane region" description="Helical" evidence="5">
    <location>
        <begin position="50"/>
        <end position="67"/>
    </location>
</feature>
<keyword evidence="3 5" id="KW-1133">Transmembrane helix</keyword>
<keyword evidence="4 5" id="KW-0472">Membrane</keyword>
<dbReference type="InterPro" id="IPR012451">
    <property type="entry name" value="DUF1656"/>
</dbReference>
<proteinExistence type="predicted"/>
<evidence type="ECO:0000313" key="6">
    <source>
        <dbReference type="EMBL" id="XBS68495.1"/>
    </source>
</evidence>
<name>A0AAU7Q5Q2_9GAMM</name>
<evidence type="ECO:0000256" key="1">
    <source>
        <dbReference type="ARBA" id="ARBA00022475"/>
    </source>
</evidence>
<feature type="transmembrane region" description="Helical" evidence="5">
    <location>
        <begin position="6"/>
        <end position="29"/>
    </location>
</feature>
<evidence type="ECO:0000256" key="3">
    <source>
        <dbReference type="ARBA" id="ARBA00022989"/>
    </source>
</evidence>
<sequence>MQDLTLGALIFFPKFIWVIFLGFFTWLLVRLIYRKHIFNGAFWHPNLIDLGVLFLCIYISHTLMISLESSL</sequence>